<gene>
    <name evidence="5" type="ORF">M9Y10_040302</name>
</gene>
<dbReference type="Gene3D" id="3.90.228.10">
    <property type="match status" value="1"/>
</dbReference>
<dbReference type="SUPFAM" id="SSF56399">
    <property type="entry name" value="ADP-ribosylation"/>
    <property type="match status" value="1"/>
</dbReference>
<dbReference type="Gene3D" id="1.10.510.10">
    <property type="entry name" value="Transferase(Phosphotransferase) domain 1"/>
    <property type="match status" value="1"/>
</dbReference>
<protein>
    <recommendedName>
        <fullName evidence="4">Protein kinase domain-containing protein</fullName>
    </recommendedName>
</protein>
<dbReference type="Gene3D" id="3.80.10.10">
    <property type="entry name" value="Ribonuclease Inhibitor"/>
    <property type="match status" value="5"/>
</dbReference>
<comment type="caution">
    <text evidence="5">The sequence shown here is derived from an EMBL/GenBank/DDBJ whole genome shotgun (WGS) entry which is preliminary data.</text>
</comment>
<dbReference type="InterPro" id="IPR053139">
    <property type="entry name" value="Surface_bspA-like"/>
</dbReference>
<proteinExistence type="predicted"/>
<evidence type="ECO:0000256" key="2">
    <source>
        <dbReference type="ARBA" id="ARBA00022840"/>
    </source>
</evidence>
<dbReference type="InterPro" id="IPR000719">
    <property type="entry name" value="Prot_kinase_dom"/>
</dbReference>
<dbReference type="PROSITE" id="PS00107">
    <property type="entry name" value="PROTEIN_KINASE_ATP"/>
    <property type="match status" value="1"/>
</dbReference>
<evidence type="ECO:0000313" key="5">
    <source>
        <dbReference type="EMBL" id="KAK8835922.1"/>
    </source>
</evidence>
<name>A0ABR2GRB6_9EUKA</name>
<dbReference type="InterPro" id="IPR017441">
    <property type="entry name" value="Protein_kinase_ATP_BS"/>
</dbReference>
<dbReference type="InterPro" id="IPR026906">
    <property type="entry name" value="LRR_5"/>
</dbReference>
<dbReference type="SUPFAM" id="SSF52058">
    <property type="entry name" value="L domain-like"/>
    <property type="match status" value="3"/>
</dbReference>
<dbReference type="Pfam" id="PF13306">
    <property type="entry name" value="LRR_5"/>
    <property type="match status" value="5"/>
</dbReference>
<sequence length="1719" mass="192368">MSSEEVEYQKLQNIGSGTFGDVYLVKELKTDIYYAAKISSSKIDDNKQTPEESRKMFQKLNMMPSLDHLSILKLIGFYPRDFSGNPFLTIITEFCNMGSLKDLIKMTNPPKGWNSTKKLINIYGIASGMSYLHSRNIVHLDLKPENIMIDLDFHPKITDYYLSKINGQLHKNFLFSIERKVTANYIAPEILEREEEAFDKPADVYSFALIVFEIITGHPLFEGIKEDLENVPESYRKLIERCRSQYPKDRPTFEEIVELLKNDEGFITEKIDSSEFYEYVEKCNSRISEGKKQKESDSTQKEQATQMIPDLSSLAEIECYAFSGYLSLREITIPPSVTSIRCHAFWGCSLLEKITIPSSVKSIECYAFWGCSLLTQITIPSSITSIEEGTFYKCSSLREITIPSSVTSIENFAFNGCLSLREITIPSSVTSIGEDVFNGIKTLNVSGNIKKIVNSMFSGCSSLAKITIPPSVISIGDSAFSGCSSLIGITIPSSVTSIECYAFWGCSLLTQITIPSSITSIEEGTFYKCSSLREITIPSSVTSIENFAFNGCLSLREITIPSSVTSIGEDVFNGIKTLYISGNIKKIVNSMFSGCSSLAKITIPPSVISIGDSAFSGCSSLIGITIPSSVTSIKCFAFLGCSSLTEITIPPSVISIGDSAFSGCSSLTQISIPSSVTSIGNYVFGGCSSLTQISIPSSVTSIGDSAFRECSSLTQISIPSSVTSIGDSAFRECSSLTQISIPSSVTSIGDYAFYKCSSLTQIPIPSSVTSIGDSAFRECSSLTQISIPFSLTSIGDNSFEGCSSLIEIRIPASVTSIGNNAFVKCLSLEEMEIPSSVREIGWTIFNGCSSLKKVSVPPSVTSIGWSFLRGCSSLVKIKIPFSLTSIEHSAFQGCSSLRELEIPSSVKIIGSNSIEGCSSLREIQIPSSVRSIEKMAFKGCSSLREITIPSSVTSIGYYAFDECSSLREITIPSSVTSIGNYAFRECSSLREITIPSSVTSIREGTFHNCSGLTEIKIPSSVTEIRDYAFRGCSSLRQIQIPSSVSSIGDKAFDESSSLIQISSSSSSITSIENNKLIRDSTSDQEKEDNKDILYISGFKYHLPNLKCEICGKQIETTDNLNNFVCITPGIFICKEDYKLYKDNKELPRKVLNSCCESIVEHFVKELFNPMILNYDEDTLIDSEMIDNSHVMSKYYKYFFPSVTFHFDIQPSKIAIKKIIELLPKEMIIASIETGSTFLTIAFISIESPETIEQFKEIIDPIFQKFISILDESVIGNLKGDPIINFPEQFDCQTLINLTNYTEILNQINFDFIIKEVQKKLLNEFKYKGKEELEFIYNNYEIFEAAEEQVLENIRDQKVELIVLGTTIIANKYFNEYKGIKQKIESQLKDYANPTEKYENILYHGTKLKNIPGIVIEHFKDPDDNKLKTTQNLYYGKGIYATENILYASIYGNYEHQMDYCDKTSVLCCQTIFNPKYIKEIDSSNEEQVVGKSISPEIQDNHGIHRILIGDSNDFHPITKDQKESCDLVAYEYVFPNKNQIIPICSIKLMRTDSFILWADENEANKNLLYDLKRKVIENVYYFNANQHELEKISNFVDKKKDNNIKLIISYYNEEMATQIIEYVREQYGFDIVCLIFSQNQNQNQLDFAKENTNVLYTNKIEDVIIYANLKMASNYQQIVNSLVCFANKLGKDQNTHFNISKLSIQYYFKNKTHNPYVLQ</sequence>
<dbReference type="SUPFAM" id="SSF56112">
    <property type="entry name" value="Protein kinase-like (PK-like)"/>
    <property type="match status" value="1"/>
</dbReference>
<dbReference type="PANTHER" id="PTHR45661:SF3">
    <property type="entry name" value="IG-LIKE DOMAIN-CONTAINING PROTEIN"/>
    <property type="match status" value="1"/>
</dbReference>
<dbReference type="PROSITE" id="PS50011">
    <property type="entry name" value="PROTEIN_KINASE_DOM"/>
    <property type="match status" value="1"/>
</dbReference>
<keyword evidence="2 3" id="KW-0067">ATP-binding</keyword>
<evidence type="ECO:0000259" key="4">
    <source>
        <dbReference type="PROSITE" id="PS50011"/>
    </source>
</evidence>
<evidence type="ECO:0000256" key="3">
    <source>
        <dbReference type="PROSITE-ProRule" id="PRU10141"/>
    </source>
</evidence>
<dbReference type="InterPro" id="IPR008271">
    <property type="entry name" value="Ser/Thr_kinase_AS"/>
</dbReference>
<feature type="domain" description="Protein kinase" evidence="4">
    <location>
        <begin position="8"/>
        <end position="267"/>
    </location>
</feature>
<dbReference type="Gene3D" id="3.40.50.12480">
    <property type="match status" value="2"/>
</dbReference>
<keyword evidence="1 3" id="KW-0547">Nucleotide-binding</keyword>
<reference evidence="5 6" key="1">
    <citation type="submission" date="2024-04" db="EMBL/GenBank/DDBJ databases">
        <title>Tritrichomonas musculus Genome.</title>
        <authorList>
            <person name="Alves-Ferreira E."/>
            <person name="Grigg M."/>
            <person name="Lorenzi H."/>
            <person name="Galac M."/>
        </authorList>
    </citation>
    <scope>NUCLEOTIDE SEQUENCE [LARGE SCALE GENOMIC DNA]</scope>
    <source>
        <strain evidence="5 6">EAF2021</strain>
    </source>
</reference>
<evidence type="ECO:0000256" key="1">
    <source>
        <dbReference type="ARBA" id="ARBA00022741"/>
    </source>
</evidence>
<dbReference type="PANTHER" id="PTHR45661">
    <property type="entry name" value="SURFACE ANTIGEN"/>
    <property type="match status" value="1"/>
</dbReference>
<dbReference type="Proteomes" id="UP001470230">
    <property type="component" value="Unassembled WGS sequence"/>
</dbReference>
<dbReference type="PROSITE" id="PS00108">
    <property type="entry name" value="PROTEIN_KINASE_ST"/>
    <property type="match status" value="1"/>
</dbReference>
<evidence type="ECO:0000313" key="6">
    <source>
        <dbReference type="Proteomes" id="UP001470230"/>
    </source>
</evidence>
<feature type="binding site" evidence="3">
    <location>
        <position position="37"/>
    </location>
    <ligand>
        <name>ATP</name>
        <dbReference type="ChEBI" id="CHEBI:30616"/>
    </ligand>
</feature>
<organism evidence="5 6">
    <name type="scientific">Tritrichomonas musculus</name>
    <dbReference type="NCBI Taxonomy" id="1915356"/>
    <lineage>
        <taxon>Eukaryota</taxon>
        <taxon>Metamonada</taxon>
        <taxon>Parabasalia</taxon>
        <taxon>Tritrichomonadida</taxon>
        <taxon>Tritrichomonadidae</taxon>
        <taxon>Tritrichomonas</taxon>
    </lineage>
</organism>
<dbReference type="InterPro" id="IPR011009">
    <property type="entry name" value="Kinase-like_dom_sf"/>
</dbReference>
<dbReference type="SMART" id="SM00220">
    <property type="entry name" value="S_TKc"/>
    <property type="match status" value="1"/>
</dbReference>
<accession>A0ABR2GRB6</accession>
<keyword evidence="6" id="KW-1185">Reference proteome</keyword>
<dbReference type="Pfam" id="PF00069">
    <property type="entry name" value="Pkinase"/>
    <property type="match status" value="1"/>
</dbReference>
<dbReference type="EMBL" id="JAPFFF010000072">
    <property type="protein sequence ID" value="KAK8835922.1"/>
    <property type="molecule type" value="Genomic_DNA"/>
</dbReference>
<dbReference type="InterPro" id="IPR032675">
    <property type="entry name" value="LRR_dom_sf"/>
</dbReference>